<evidence type="ECO:0000313" key="1">
    <source>
        <dbReference type="EMBL" id="JAD79868.1"/>
    </source>
</evidence>
<proteinExistence type="predicted"/>
<sequence length="76" mass="8668">MFFSNLGLDSILPHGEILLTLLLPLRPQRELYNKCNKSTNQKVQNSIIAILLQWCGITDKSVRISFQKEKKGPTIN</sequence>
<organism evidence="1">
    <name type="scientific">Arundo donax</name>
    <name type="common">Giant reed</name>
    <name type="synonym">Donax arundinaceus</name>
    <dbReference type="NCBI Taxonomy" id="35708"/>
    <lineage>
        <taxon>Eukaryota</taxon>
        <taxon>Viridiplantae</taxon>
        <taxon>Streptophyta</taxon>
        <taxon>Embryophyta</taxon>
        <taxon>Tracheophyta</taxon>
        <taxon>Spermatophyta</taxon>
        <taxon>Magnoliopsida</taxon>
        <taxon>Liliopsida</taxon>
        <taxon>Poales</taxon>
        <taxon>Poaceae</taxon>
        <taxon>PACMAD clade</taxon>
        <taxon>Arundinoideae</taxon>
        <taxon>Arundineae</taxon>
        <taxon>Arundo</taxon>
    </lineage>
</organism>
<accession>A0A0A9CZK3</accession>
<protein>
    <submittedName>
        <fullName evidence="1">Uncharacterized protein</fullName>
    </submittedName>
</protein>
<reference evidence="1" key="1">
    <citation type="submission" date="2014-09" db="EMBL/GenBank/DDBJ databases">
        <authorList>
            <person name="Magalhaes I.L.F."/>
            <person name="Oliveira U."/>
            <person name="Santos F.R."/>
            <person name="Vidigal T.H.D.A."/>
            <person name="Brescovit A.D."/>
            <person name="Santos A.J."/>
        </authorList>
    </citation>
    <scope>NUCLEOTIDE SEQUENCE</scope>
    <source>
        <tissue evidence="1">Shoot tissue taken approximately 20 cm above the soil surface</tissue>
    </source>
</reference>
<reference evidence="1" key="2">
    <citation type="journal article" date="2015" name="Data Brief">
        <title>Shoot transcriptome of the giant reed, Arundo donax.</title>
        <authorList>
            <person name="Barrero R.A."/>
            <person name="Guerrero F.D."/>
            <person name="Moolhuijzen P."/>
            <person name="Goolsby J.A."/>
            <person name="Tidwell J."/>
            <person name="Bellgard S.E."/>
            <person name="Bellgard M.I."/>
        </authorList>
    </citation>
    <scope>NUCLEOTIDE SEQUENCE</scope>
    <source>
        <tissue evidence="1">Shoot tissue taken approximately 20 cm above the soil surface</tissue>
    </source>
</reference>
<dbReference type="AlphaFoldDB" id="A0A0A9CZK3"/>
<name>A0A0A9CZK3_ARUDO</name>
<dbReference type="EMBL" id="GBRH01218027">
    <property type="protein sequence ID" value="JAD79868.1"/>
    <property type="molecule type" value="Transcribed_RNA"/>
</dbReference>